<evidence type="ECO:0000256" key="12">
    <source>
        <dbReference type="SAM" id="Coils"/>
    </source>
</evidence>
<dbReference type="FunFam" id="3.30.565.10:FF:000006">
    <property type="entry name" value="Sensor histidine kinase WalK"/>
    <property type="match status" value="1"/>
</dbReference>
<dbReference type="InterPro" id="IPR050736">
    <property type="entry name" value="Sensor_HK_Regulatory"/>
</dbReference>
<feature type="transmembrane region" description="Helical" evidence="13">
    <location>
        <begin position="245"/>
        <end position="262"/>
    </location>
</feature>
<keyword evidence="10" id="KW-0902">Two-component regulatory system</keyword>
<evidence type="ECO:0000256" key="10">
    <source>
        <dbReference type="ARBA" id="ARBA00023012"/>
    </source>
</evidence>
<feature type="transmembrane region" description="Helical" evidence="13">
    <location>
        <begin position="330"/>
        <end position="363"/>
    </location>
</feature>
<evidence type="ECO:0000259" key="14">
    <source>
        <dbReference type="PROSITE" id="PS50109"/>
    </source>
</evidence>
<name>A0A345ULS6_9BACT</name>
<dbReference type="PROSITE" id="PS50283">
    <property type="entry name" value="NA_SOLUT_SYMP_3"/>
    <property type="match status" value="1"/>
</dbReference>
<dbReference type="GO" id="GO:0022857">
    <property type="term" value="F:transmembrane transporter activity"/>
    <property type="evidence" value="ECO:0007669"/>
    <property type="project" value="InterPro"/>
</dbReference>
<dbReference type="EMBL" id="CP027806">
    <property type="protein sequence ID" value="AXJ01428.1"/>
    <property type="molecule type" value="Genomic_DNA"/>
</dbReference>
<dbReference type="InterPro" id="IPR036097">
    <property type="entry name" value="HisK_dim/P_sf"/>
</dbReference>
<evidence type="ECO:0000313" key="16">
    <source>
        <dbReference type="Proteomes" id="UP000254808"/>
    </source>
</evidence>
<comment type="subcellular location">
    <subcellularLocation>
        <location evidence="2">Membrane</location>
        <topology evidence="2">Multi-pass membrane protein</topology>
    </subcellularLocation>
</comment>
<dbReference type="InterPro" id="IPR038377">
    <property type="entry name" value="Na/Glc_symporter_sf"/>
</dbReference>
<feature type="transmembrane region" description="Helical" evidence="13">
    <location>
        <begin position="154"/>
        <end position="177"/>
    </location>
</feature>
<dbReference type="PRINTS" id="PR00344">
    <property type="entry name" value="BCTRLSENSOR"/>
</dbReference>
<dbReference type="InterPro" id="IPR003594">
    <property type="entry name" value="HATPase_dom"/>
</dbReference>
<evidence type="ECO:0000256" key="11">
    <source>
        <dbReference type="ARBA" id="ARBA00023136"/>
    </source>
</evidence>
<feature type="transmembrane region" description="Helical" evidence="13">
    <location>
        <begin position="283"/>
        <end position="310"/>
    </location>
</feature>
<evidence type="ECO:0000256" key="1">
    <source>
        <dbReference type="ARBA" id="ARBA00000085"/>
    </source>
</evidence>
<dbReference type="InterPro" id="IPR005467">
    <property type="entry name" value="His_kinase_dom"/>
</dbReference>
<dbReference type="PROSITE" id="PS50109">
    <property type="entry name" value="HIS_KIN"/>
    <property type="match status" value="1"/>
</dbReference>
<feature type="transmembrane region" description="Helical" evidence="13">
    <location>
        <begin position="189"/>
        <end position="216"/>
    </location>
</feature>
<dbReference type="Gene3D" id="3.30.565.10">
    <property type="entry name" value="Histidine kinase-like ATPase, C-terminal domain"/>
    <property type="match status" value="1"/>
</dbReference>
<dbReference type="Gene3D" id="1.10.287.130">
    <property type="match status" value="1"/>
</dbReference>
<keyword evidence="7 13" id="KW-0812">Transmembrane</keyword>
<dbReference type="InterPro" id="IPR001734">
    <property type="entry name" value="Na/solute_symporter"/>
</dbReference>
<organism evidence="15 16">
    <name type="scientific">Cyclonatronum proteinivorum</name>
    <dbReference type="NCBI Taxonomy" id="1457365"/>
    <lineage>
        <taxon>Bacteria</taxon>
        <taxon>Pseudomonadati</taxon>
        <taxon>Balneolota</taxon>
        <taxon>Balneolia</taxon>
        <taxon>Balneolales</taxon>
        <taxon>Cyclonatronaceae</taxon>
        <taxon>Cyclonatronum</taxon>
    </lineage>
</organism>
<dbReference type="Pfam" id="PF02518">
    <property type="entry name" value="HATPase_c"/>
    <property type="match status" value="1"/>
</dbReference>
<keyword evidence="12" id="KW-0175">Coiled coil</keyword>
<dbReference type="PANTHER" id="PTHR43711">
    <property type="entry name" value="TWO-COMPONENT HISTIDINE KINASE"/>
    <property type="match status" value="1"/>
</dbReference>
<dbReference type="AlphaFoldDB" id="A0A345ULS6"/>
<comment type="catalytic activity">
    <reaction evidence="1">
        <text>ATP + protein L-histidine = ADP + protein N-phospho-L-histidine.</text>
        <dbReference type="EC" id="2.7.13.3"/>
    </reaction>
</comment>
<dbReference type="InterPro" id="IPR004358">
    <property type="entry name" value="Sig_transdc_His_kin-like_C"/>
</dbReference>
<keyword evidence="11 13" id="KW-0472">Membrane</keyword>
<dbReference type="EC" id="2.7.13.3" evidence="4"/>
<comment type="similarity">
    <text evidence="3">Belongs to the sodium:solute symporter (SSF) (TC 2.A.21) family.</text>
</comment>
<dbReference type="GO" id="GO:0016020">
    <property type="term" value="C:membrane"/>
    <property type="evidence" value="ECO:0007669"/>
    <property type="project" value="UniProtKB-SubCell"/>
</dbReference>
<feature type="transmembrane region" description="Helical" evidence="13">
    <location>
        <begin position="37"/>
        <end position="56"/>
    </location>
</feature>
<dbReference type="InterPro" id="IPR036890">
    <property type="entry name" value="HATPase_C_sf"/>
</dbReference>
<feature type="transmembrane region" description="Helical" evidence="13">
    <location>
        <begin position="68"/>
        <end position="87"/>
    </location>
</feature>
<keyword evidence="9 13" id="KW-1133">Transmembrane helix</keyword>
<dbReference type="Proteomes" id="UP000254808">
    <property type="component" value="Chromosome"/>
</dbReference>
<dbReference type="GO" id="GO:0000155">
    <property type="term" value="F:phosphorelay sensor kinase activity"/>
    <property type="evidence" value="ECO:0007669"/>
    <property type="project" value="InterPro"/>
</dbReference>
<feature type="transmembrane region" description="Helical" evidence="13">
    <location>
        <begin position="6"/>
        <end position="25"/>
    </location>
</feature>
<feature type="transmembrane region" description="Helical" evidence="13">
    <location>
        <begin position="444"/>
        <end position="465"/>
    </location>
</feature>
<protein>
    <recommendedName>
        <fullName evidence="4">histidine kinase</fullName>
        <ecNumber evidence="4">2.7.13.3</ecNumber>
    </recommendedName>
</protein>
<keyword evidence="6" id="KW-0808">Transferase</keyword>
<feature type="coiled-coil region" evidence="12">
    <location>
        <begin position="649"/>
        <end position="679"/>
    </location>
</feature>
<keyword evidence="16" id="KW-1185">Reference proteome</keyword>
<dbReference type="InterPro" id="IPR003661">
    <property type="entry name" value="HisK_dim/P_dom"/>
</dbReference>
<dbReference type="SMART" id="SM00387">
    <property type="entry name" value="HATPase_c"/>
    <property type="match status" value="1"/>
</dbReference>
<keyword evidence="8" id="KW-0418">Kinase</keyword>
<accession>A0A345ULS6</accession>
<dbReference type="CDD" id="cd00082">
    <property type="entry name" value="HisKA"/>
    <property type="match status" value="1"/>
</dbReference>
<dbReference type="Pfam" id="PF00512">
    <property type="entry name" value="HisKA"/>
    <property type="match status" value="1"/>
</dbReference>
<evidence type="ECO:0000256" key="5">
    <source>
        <dbReference type="ARBA" id="ARBA00022553"/>
    </source>
</evidence>
<feature type="transmembrane region" description="Helical" evidence="13">
    <location>
        <begin position="116"/>
        <end position="134"/>
    </location>
</feature>
<gene>
    <name evidence="15" type="ORF">CYPRO_2180</name>
</gene>
<evidence type="ECO:0000256" key="6">
    <source>
        <dbReference type="ARBA" id="ARBA00022679"/>
    </source>
</evidence>
<dbReference type="OrthoDB" id="9764438at2"/>
<proteinExistence type="inferred from homology"/>
<evidence type="ECO:0000256" key="13">
    <source>
        <dbReference type="SAM" id="Phobius"/>
    </source>
</evidence>
<feature type="transmembrane region" description="Helical" evidence="13">
    <location>
        <begin position="384"/>
        <end position="404"/>
    </location>
</feature>
<sequence>MIQPAIILTASLLYLLVLFGIAYYADRRKEQGRSLIANPYIYALSLGVYCTAWTFFGSVGRAAESGVGFLPIYIGPTLMALLWWVVLRKMVRIAKQQRITSIADFVASRYGKSTRLSVAMTLITVVGIIPYIALQLKAISGTYLVLSGGDTATTALFTDTALYATLILAAFTILFGARELDATERHEGLVAAIAFESVVKLVAFLAVGIFVVWFVFDGPTDLWAQAMVQPGLQQLFSFGEDTIPLSEWFWLTLISMFAILFLPRQFQVSVVENVSEKHILKAIWLFPLYLFAINIFVIPIALAGLILFPGGSVDADTFVITIPLFEGSSLLALFAFIGGLSAATGMVIVAVVALSTMVSNDLLVPALVRSGRLDIAARADATGFLLLIRRVSIIVILLLAYSFVRFLDQGYSLVSIGLISFVAVAQFAPAILGGLFWKGASRDGALAGLLTGFGIWLFTLVLPTLETAEVLSSSITENGLFGLPLLQPYALFGVSQLDPISHAAFWSLSLNSLLFFGVSLLSRPGLSELSQASLFVDALDPGRQQLRGSLSQRTASREDVIHIMQRFLGPERTAKALEEYEQLYPADPLKAQRGIDGDSFINYAETLLGGVIGSASARTVVSSVAQEEPLGMEQIMTMLDETRQALAYSRELEEKSAALELTTAELKEANTRLRELDEMKDEFMFTVTHELKTPLTSIRAFTEILRDNPGIPAEKAGEFLDIITRETERLSRLITQILDMQRFEKGAMNAAFEQDDLRRIANNAVQATEHKFREKQQEFRHNLDSCGDLPMQADADQLEQVIVNLLANASKFTPAGGRISLDLSKTPDHYLMEVTDNGPGVPEDERELIFEKFSRARHATEASIPGTGLGLSIVKSIVALHRGTVAVTDAPDGGACFRITLPFD</sequence>
<evidence type="ECO:0000256" key="7">
    <source>
        <dbReference type="ARBA" id="ARBA00022692"/>
    </source>
</evidence>
<dbReference type="SUPFAM" id="SSF55874">
    <property type="entry name" value="ATPase domain of HSP90 chaperone/DNA topoisomerase II/histidine kinase"/>
    <property type="match status" value="1"/>
</dbReference>
<keyword evidence="5" id="KW-0597">Phosphoprotein</keyword>
<evidence type="ECO:0000256" key="8">
    <source>
        <dbReference type="ARBA" id="ARBA00022777"/>
    </source>
</evidence>
<dbReference type="SUPFAM" id="SSF47384">
    <property type="entry name" value="Homodimeric domain of signal transducing histidine kinase"/>
    <property type="match status" value="1"/>
</dbReference>
<dbReference type="Gene3D" id="1.20.1730.10">
    <property type="entry name" value="Sodium/glucose cotransporter"/>
    <property type="match status" value="1"/>
</dbReference>
<dbReference type="PANTHER" id="PTHR43711:SF1">
    <property type="entry name" value="HISTIDINE KINASE 1"/>
    <property type="match status" value="1"/>
</dbReference>
<dbReference type="FunFam" id="1.10.287.130:FF:000001">
    <property type="entry name" value="Two-component sensor histidine kinase"/>
    <property type="match status" value="1"/>
</dbReference>
<dbReference type="KEGG" id="cprv:CYPRO_2180"/>
<reference evidence="15 16" key="1">
    <citation type="submission" date="2018-03" db="EMBL/GenBank/DDBJ databases">
        <title>Phenotypic and genomic properties of Cyclonatronum proteinivorum gen. nov., sp. nov., a haloalkaliphilic bacteroidete from soda lakes possessing Na+-translocating rhodopsin.</title>
        <authorList>
            <person name="Toshchakov S.V."/>
            <person name="Korzhenkov A."/>
            <person name="Samarov N.I."/>
            <person name="Kublanov I.V."/>
            <person name="Muntyan M.S."/>
            <person name="Sorokin D.Y."/>
        </authorList>
    </citation>
    <scope>NUCLEOTIDE SEQUENCE [LARGE SCALE GENOMIC DNA]</scope>
    <source>
        <strain evidence="15 16">Omega</strain>
    </source>
</reference>
<dbReference type="RefSeq" id="WP_114984617.1">
    <property type="nucleotide sequence ID" value="NZ_CP027806.1"/>
</dbReference>
<evidence type="ECO:0000256" key="3">
    <source>
        <dbReference type="ARBA" id="ARBA00006434"/>
    </source>
</evidence>
<evidence type="ECO:0000256" key="4">
    <source>
        <dbReference type="ARBA" id="ARBA00012438"/>
    </source>
</evidence>
<feature type="domain" description="Histidine kinase" evidence="14">
    <location>
        <begin position="686"/>
        <end position="904"/>
    </location>
</feature>
<evidence type="ECO:0000256" key="2">
    <source>
        <dbReference type="ARBA" id="ARBA00004141"/>
    </source>
</evidence>
<dbReference type="CDD" id="cd10322">
    <property type="entry name" value="SLC5sbd"/>
    <property type="match status" value="1"/>
</dbReference>
<dbReference type="SMART" id="SM00388">
    <property type="entry name" value="HisKA"/>
    <property type="match status" value="1"/>
</dbReference>
<evidence type="ECO:0000256" key="9">
    <source>
        <dbReference type="ARBA" id="ARBA00022989"/>
    </source>
</evidence>
<feature type="transmembrane region" description="Helical" evidence="13">
    <location>
        <begin position="410"/>
        <end position="437"/>
    </location>
</feature>
<evidence type="ECO:0000313" key="15">
    <source>
        <dbReference type="EMBL" id="AXJ01428.1"/>
    </source>
</evidence>